<feature type="compositionally biased region" description="Basic and acidic residues" evidence="1">
    <location>
        <begin position="151"/>
        <end position="169"/>
    </location>
</feature>
<dbReference type="RefSeq" id="WP_066055398.1">
    <property type="nucleotide sequence ID" value="NZ_JBHUNF010000001.1"/>
</dbReference>
<keyword evidence="2" id="KW-0472">Membrane</keyword>
<reference evidence="4" key="1">
    <citation type="journal article" date="2019" name="Int. J. Syst. Evol. Microbiol.">
        <title>The Global Catalogue of Microorganisms (GCM) 10K type strain sequencing project: providing services to taxonomists for standard genome sequencing and annotation.</title>
        <authorList>
            <consortium name="The Broad Institute Genomics Platform"/>
            <consortium name="The Broad Institute Genome Sequencing Center for Infectious Disease"/>
            <person name="Wu L."/>
            <person name="Ma J."/>
        </authorList>
    </citation>
    <scope>NUCLEOTIDE SEQUENCE [LARGE SCALE GENOMIC DNA]</scope>
    <source>
        <strain evidence="4">TISTR 1511</strain>
    </source>
</reference>
<keyword evidence="4" id="KW-1185">Reference proteome</keyword>
<evidence type="ECO:0000313" key="3">
    <source>
        <dbReference type="EMBL" id="MFD2673758.1"/>
    </source>
</evidence>
<comment type="caution">
    <text evidence="3">The sequence shown here is derived from an EMBL/GenBank/DDBJ whole genome shotgun (WGS) entry which is preliminary data.</text>
</comment>
<accession>A0ABW5RFA0</accession>
<protein>
    <recommendedName>
        <fullName evidence="5">Cell division protein FtsL</fullName>
    </recommendedName>
</protein>
<keyword evidence="2" id="KW-1133">Transmembrane helix</keyword>
<proteinExistence type="predicted"/>
<dbReference type="Proteomes" id="UP001597453">
    <property type="component" value="Unassembled WGS sequence"/>
</dbReference>
<feature type="region of interest" description="Disordered" evidence="1">
    <location>
        <begin position="151"/>
        <end position="194"/>
    </location>
</feature>
<evidence type="ECO:0000313" key="4">
    <source>
        <dbReference type="Proteomes" id="UP001597453"/>
    </source>
</evidence>
<dbReference type="EMBL" id="JBHUNF010000001">
    <property type="protein sequence ID" value="MFD2673758.1"/>
    <property type="molecule type" value="Genomic_DNA"/>
</dbReference>
<sequence length="194" mass="20820">MSALTQPITAVPSTAVPARETDRNRRAHLRLVESIRERTVMSRRKLVIFIGTVLGVVVLQLALATVTMQDAYRAESLKKERLELQRERTAAIEQSDAAASPQQLAERATEIGMVPSAGFVYLDVQTGAIQGDSAMAGQAAAPIDPSLVENKAAEAIEAEHAKDPKKKDGSGASQAKPAKPAVPSEFELRSPETH</sequence>
<evidence type="ECO:0008006" key="5">
    <source>
        <dbReference type="Google" id="ProtNLM"/>
    </source>
</evidence>
<evidence type="ECO:0000256" key="2">
    <source>
        <dbReference type="SAM" id="Phobius"/>
    </source>
</evidence>
<evidence type="ECO:0000256" key="1">
    <source>
        <dbReference type="SAM" id="MobiDB-lite"/>
    </source>
</evidence>
<feature type="transmembrane region" description="Helical" evidence="2">
    <location>
        <begin position="46"/>
        <end position="68"/>
    </location>
</feature>
<organism evidence="3 4">
    <name type="scientific">Gulosibacter bifidus</name>
    <dbReference type="NCBI Taxonomy" id="272239"/>
    <lineage>
        <taxon>Bacteria</taxon>
        <taxon>Bacillati</taxon>
        <taxon>Actinomycetota</taxon>
        <taxon>Actinomycetes</taxon>
        <taxon>Micrococcales</taxon>
        <taxon>Microbacteriaceae</taxon>
        <taxon>Gulosibacter</taxon>
    </lineage>
</organism>
<gene>
    <name evidence="3" type="ORF">ACFSUQ_00335</name>
</gene>
<name>A0ABW5RFA0_9MICO</name>
<keyword evidence="2" id="KW-0812">Transmembrane</keyword>